<organism evidence="2 3">
    <name type="scientific">Psychroflexus maritimus</name>
    <dbReference type="NCBI Taxonomy" id="2714865"/>
    <lineage>
        <taxon>Bacteria</taxon>
        <taxon>Pseudomonadati</taxon>
        <taxon>Bacteroidota</taxon>
        <taxon>Flavobacteriia</taxon>
        <taxon>Flavobacteriales</taxon>
        <taxon>Flavobacteriaceae</taxon>
        <taxon>Psychroflexus</taxon>
    </lineage>
</organism>
<evidence type="ECO:0000313" key="2">
    <source>
        <dbReference type="EMBL" id="NGZ90455.1"/>
    </source>
</evidence>
<proteinExistence type="predicted"/>
<dbReference type="Proteomes" id="UP000643701">
    <property type="component" value="Unassembled WGS sequence"/>
</dbReference>
<name>A0A967DZ27_9FLAO</name>
<dbReference type="RefSeq" id="WP_166400694.1">
    <property type="nucleotide sequence ID" value="NZ_JAANAS010000072.1"/>
</dbReference>
<reference evidence="2" key="1">
    <citation type="submission" date="2020-03" db="EMBL/GenBank/DDBJ databases">
        <title>Psychroflexus Maritimus sp. nov., isolate from marine sediment.</title>
        <authorList>
            <person name="Zhong Y.-L."/>
        </authorList>
    </citation>
    <scope>NUCLEOTIDE SEQUENCE</scope>
    <source>
        <strain evidence="2">C1</strain>
    </source>
</reference>
<comment type="caution">
    <text evidence="2">The sequence shown here is derived from an EMBL/GenBank/DDBJ whole genome shotgun (WGS) entry which is preliminary data.</text>
</comment>
<feature type="domain" description="DUF4296" evidence="1">
    <location>
        <begin position="26"/>
        <end position="107"/>
    </location>
</feature>
<dbReference type="AlphaFoldDB" id="A0A967DZ27"/>
<dbReference type="Pfam" id="PF14129">
    <property type="entry name" value="DUF4296"/>
    <property type="match status" value="1"/>
</dbReference>
<dbReference type="PROSITE" id="PS51257">
    <property type="entry name" value="PROKAR_LIPOPROTEIN"/>
    <property type="match status" value="1"/>
</dbReference>
<evidence type="ECO:0000313" key="3">
    <source>
        <dbReference type="Proteomes" id="UP000643701"/>
    </source>
</evidence>
<sequence>MIKKLLFTVLLILGFSCQDLEFAKKPKPLLEEDVMVDILTDLAIYDAALSLNEYKLRKFDQDMNKYLLRKYEVDSSVLAQNIAYYNENYEVNQTIYKRVGERIDAKRVYFDSIRKLNDSIKRLNSEKGRDSLENKFIKEIKRKEN</sequence>
<dbReference type="InterPro" id="IPR025381">
    <property type="entry name" value="DUF4296"/>
</dbReference>
<accession>A0A967DZ27</accession>
<evidence type="ECO:0000259" key="1">
    <source>
        <dbReference type="Pfam" id="PF14129"/>
    </source>
</evidence>
<dbReference type="EMBL" id="JAANAS010000072">
    <property type="protein sequence ID" value="NGZ90455.1"/>
    <property type="molecule type" value="Genomic_DNA"/>
</dbReference>
<gene>
    <name evidence="2" type="ORF">G7034_09340</name>
</gene>
<keyword evidence="3" id="KW-1185">Reference proteome</keyword>
<protein>
    <submittedName>
        <fullName evidence="2">DUF4296 domain-containing protein</fullName>
    </submittedName>
</protein>